<organism evidence="4 5">
    <name type="scientific">Paenibacillus oceani</name>
    <dbReference type="NCBI Taxonomy" id="2772510"/>
    <lineage>
        <taxon>Bacteria</taxon>
        <taxon>Bacillati</taxon>
        <taxon>Bacillota</taxon>
        <taxon>Bacilli</taxon>
        <taxon>Bacillales</taxon>
        <taxon>Paenibacillaceae</taxon>
        <taxon>Paenibacillus</taxon>
    </lineage>
</organism>
<dbReference type="InterPro" id="IPR029069">
    <property type="entry name" value="HotDog_dom_sf"/>
</dbReference>
<evidence type="ECO:0000313" key="5">
    <source>
        <dbReference type="Proteomes" id="UP000639396"/>
    </source>
</evidence>
<proteinExistence type="inferred from homology"/>
<feature type="domain" description="Thioesterase" evidence="3">
    <location>
        <begin position="51"/>
        <end position="125"/>
    </location>
</feature>
<dbReference type="CDD" id="cd03443">
    <property type="entry name" value="PaaI_thioesterase"/>
    <property type="match status" value="1"/>
</dbReference>
<keyword evidence="5" id="KW-1185">Reference proteome</keyword>
<reference evidence="4" key="1">
    <citation type="submission" date="2020-09" db="EMBL/GenBank/DDBJ databases">
        <title>A novel bacterium of genus Paenibacillus, isolated from South China Sea.</title>
        <authorList>
            <person name="Huang H."/>
            <person name="Mo K."/>
            <person name="Hu Y."/>
        </authorList>
    </citation>
    <scope>NUCLEOTIDE SEQUENCE</scope>
    <source>
        <strain evidence="4">IB182363</strain>
    </source>
</reference>
<dbReference type="Pfam" id="PF03061">
    <property type="entry name" value="4HBT"/>
    <property type="match status" value="1"/>
</dbReference>
<dbReference type="SUPFAM" id="SSF54637">
    <property type="entry name" value="Thioesterase/thiol ester dehydrase-isomerase"/>
    <property type="match status" value="1"/>
</dbReference>
<evidence type="ECO:0000259" key="3">
    <source>
        <dbReference type="Pfam" id="PF03061"/>
    </source>
</evidence>
<dbReference type="RefSeq" id="WP_190930798.1">
    <property type="nucleotide sequence ID" value="NZ_JACXJA010000038.1"/>
</dbReference>
<dbReference type="InterPro" id="IPR039298">
    <property type="entry name" value="ACOT13"/>
</dbReference>
<dbReference type="PANTHER" id="PTHR21660">
    <property type="entry name" value="THIOESTERASE SUPERFAMILY MEMBER-RELATED"/>
    <property type="match status" value="1"/>
</dbReference>
<comment type="similarity">
    <text evidence="1">Belongs to the thioesterase PaaI family.</text>
</comment>
<dbReference type="Gene3D" id="3.10.129.10">
    <property type="entry name" value="Hotdog Thioesterase"/>
    <property type="match status" value="1"/>
</dbReference>
<dbReference type="PANTHER" id="PTHR21660:SF1">
    <property type="entry name" value="ACYL-COENZYME A THIOESTERASE 13"/>
    <property type="match status" value="1"/>
</dbReference>
<dbReference type="AlphaFoldDB" id="A0A927CCZ4"/>
<dbReference type="GO" id="GO:0047617">
    <property type="term" value="F:fatty acyl-CoA hydrolase activity"/>
    <property type="evidence" value="ECO:0007669"/>
    <property type="project" value="InterPro"/>
</dbReference>
<dbReference type="NCBIfam" id="TIGR00369">
    <property type="entry name" value="unchar_dom_1"/>
    <property type="match status" value="1"/>
</dbReference>
<gene>
    <name evidence="4" type="ORF">IDH45_24665</name>
</gene>
<keyword evidence="2" id="KW-0378">Hydrolase</keyword>
<sequence length="143" mass="15114">MDGNVEELISKLGEAARGTFWDDIGCVLEFAEPGKTIVSLEVESRHLNGIGILHGGVHASLLDNAMGITAMIARPGEKVVTTNLNLHYLSPLWPGKVTVTAELIHQSRKILTVQGKIEDEQGNLGSWGVGSFRASGGTAPGQG</sequence>
<accession>A0A927CCZ4</accession>
<comment type="caution">
    <text evidence="4">The sequence shown here is derived from an EMBL/GenBank/DDBJ whole genome shotgun (WGS) entry which is preliminary data.</text>
</comment>
<dbReference type="EMBL" id="JACXJA010000038">
    <property type="protein sequence ID" value="MBD2865179.1"/>
    <property type="molecule type" value="Genomic_DNA"/>
</dbReference>
<dbReference type="InterPro" id="IPR006683">
    <property type="entry name" value="Thioestr_dom"/>
</dbReference>
<dbReference type="InterPro" id="IPR003736">
    <property type="entry name" value="PAAI_dom"/>
</dbReference>
<dbReference type="Proteomes" id="UP000639396">
    <property type="component" value="Unassembled WGS sequence"/>
</dbReference>
<evidence type="ECO:0000313" key="4">
    <source>
        <dbReference type="EMBL" id="MBD2865179.1"/>
    </source>
</evidence>
<name>A0A927CCZ4_9BACL</name>
<evidence type="ECO:0000256" key="2">
    <source>
        <dbReference type="ARBA" id="ARBA00022801"/>
    </source>
</evidence>
<evidence type="ECO:0000256" key="1">
    <source>
        <dbReference type="ARBA" id="ARBA00008324"/>
    </source>
</evidence>
<protein>
    <submittedName>
        <fullName evidence="4">PaaI family thioesterase</fullName>
    </submittedName>
</protein>